<evidence type="ECO:0000256" key="1">
    <source>
        <dbReference type="ARBA" id="ARBA00022691"/>
    </source>
</evidence>
<evidence type="ECO:0000313" key="7">
    <source>
        <dbReference type="Proteomes" id="UP001299235"/>
    </source>
</evidence>
<gene>
    <name evidence="6" type="ORF">LKD42_11830</name>
</gene>
<dbReference type="EMBL" id="JAJEQE010000048">
    <property type="protein sequence ID" value="MCC2149930.1"/>
    <property type="molecule type" value="Genomic_DNA"/>
</dbReference>
<evidence type="ECO:0000256" key="3">
    <source>
        <dbReference type="ARBA" id="ARBA00023004"/>
    </source>
</evidence>
<evidence type="ECO:0000259" key="5">
    <source>
        <dbReference type="PROSITE" id="PS51918"/>
    </source>
</evidence>
<dbReference type="Pfam" id="PF04055">
    <property type="entry name" value="Radical_SAM"/>
    <property type="match status" value="1"/>
</dbReference>
<keyword evidence="3" id="KW-0408">Iron</keyword>
<evidence type="ECO:0000256" key="2">
    <source>
        <dbReference type="ARBA" id="ARBA00022723"/>
    </source>
</evidence>
<dbReference type="InterPro" id="IPR058240">
    <property type="entry name" value="rSAM_sf"/>
</dbReference>
<dbReference type="SFLD" id="SFLDG01094">
    <property type="entry name" value="Uncharacterised_Radical_SAM_Su"/>
    <property type="match status" value="1"/>
</dbReference>
<organism evidence="6 7">
    <name type="scientific">Hominisplanchenecus faecis</name>
    <dbReference type="NCBI Taxonomy" id="2885351"/>
    <lineage>
        <taxon>Bacteria</taxon>
        <taxon>Bacillati</taxon>
        <taxon>Bacillota</taxon>
        <taxon>Clostridia</taxon>
        <taxon>Lachnospirales</taxon>
        <taxon>Lachnospiraceae</taxon>
        <taxon>Hominisplanchenecus</taxon>
    </lineage>
</organism>
<reference evidence="6 7" key="1">
    <citation type="submission" date="2021-10" db="EMBL/GenBank/DDBJ databases">
        <title>Anaerobic single-cell dispensing facilitates the cultivation of human gut bacteria.</title>
        <authorList>
            <person name="Afrizal A."/>
        </authorList>
    </citation>
    <scope>NUCLEOTIDE SEQUENCE [LARGE SCALE GENOMIC DNA]</scope>
    <source>
        <strain evidence="6 7">CLA-AA-H246</strain>
    </source>
</reference>
<dbReference type="PANTHER" id="PTHR11228">
    <property type="entry name" value="RADICAL SAM DOMAIN PROTEIN"/>
    <property type="match status" value="1"/>
</dbReference>
<dbReference type="PROSITE" id="PS51918">
    <property type="entry name" value="RADICAL_SAM"/>
    <property type="match status" value="1"/>
</dbReference>
<accession>A0ABS8EXN2</accession>
<dbReference type="InterPro" id="IPR050377">
    <property type="entry name" value="Radical_SAM_PqqE_MftC-like"/>
</dbReference>
<dbReference type="InterPro" id="IPR013785">
    <property type="entry name" value="Aldolase_TIM"/>
</dbReference>
<dbReference type="NCBIfam" id="TIGR02495">
    <property type="entry name" value="NrdG2"/>
    <property type="match status" value="1"/>
</dbReference>
<dbReference type="CDD" id="cd01335">
    <property type="entry name" value="Radical_SAM"/>
    <property type="match status" value="1"/>
</dbReference>
<dbReference type="RefSeq" id="WP_248835823.1">
    <property type="nucleotide sequence ID" value="NZ_JAJEQE010000048.1"/>
</dbReference>
<name>A0ABS8EXN2_9FIRM</name>
<comment type="caution">
    <text evidence="6">The sequence shown here is derived from an EMBL/GenBank/DDBJ whole genome shotgun (WGS) entry which is preliminary data.</text>
</comment>
<keyword evidence="7" id="KW-1185">Reference proteome</keyword>
<protein>
    <submittedName>
        <fullName evidence="6">Anaerobic ribonucleoside-triphosphate reductase activating protein</fullName>
    </submittedName>
</protein>
<feature type="domain" description="Radical SAM core" evidence="5">
    <location>
        <begin position="12"/>
        <end position="236"/>
    </location>
</feature>
<keyword evidence="4" id="KW-0411">Iron-sulfur</keyword>
<dbReference type="SFLD" id="SFLDS00029">
    <property type="entry name" value="Radical_SAM"/>
    <property type="match status" value="1"/>
</dbReference>
<keyword evidence="2" id="KW-0479">Metal-binding</keyword>
<dbReference type="SUPFAM" id="SSF102114">
    <property type="entry name" value="Radical SAM enzymes"/>
    <property type="match status" value="1"/>
</dbReference>
<dbReference type="InterPro" id="IPR007197">
    <property type="entry name" value="rSAM"/>
</dbReference>
<dbReference type="PANTHER" id="PTHR11228:SF27">
    <property type="entry name" value="GLYCYL-RADICAL ENZYME ACTIVATING ENZYME MJ1227-RELATED"/>
    <property type="match status" value="1"/>
</dbReference>
<keyword evidence="1" id="KW-0949">S-adenosyl-L-methionine</keyword>
<dbReference type="SFLD" id="SFLDG01067">
    <property type="entry name" value="SPASM/twitch_domain_containing"/>
    <property type="match status" value="1"/>
</dbReference>
<evidence type="ECO:0000313" key="6">
    <source>
        <dbReference type="EMBL" id="MCC2149930.1"/>
    </source>
</evidence>
<sequence>MNIHGFITLTLLDYPEHLAASIFLGGCNLRCPFCQNGNLVLSPENEPSISEEEVLAFLKKRSGILEGVCISGGEPTLYRELPDFISKIKALGYLVKLDTNGTNPKMLRFLYENHLLDYIAMDIKTQPEQYAKVSGLQPDAAGTQKLLQNINLSKEYIMSCGIDYEFRTTVVRELHDEEDFREIGAWLSGCSRYYLQPYRESEHILASMRNPDVCFHAPDTESLHRYIEILKNTIPNAELRGKDIK</sequence>
<evidence type="ECO:0000256" key="4">
    <source>
        <dbReference type="ARBA" id="ARBA00023014"/>
    </source>
</evidence>
<proteinExistence type="predicted"/>
<dbReference type="Gene3D" id="3.20.20.70">
    <property type="entry name" value="Aldolase class I"/>
    <property type="match status" value="1"/>
</dbReference>
<dbReference type="InterPro" id="IPR012840">
    <property type="entry name" value="NrdG2"/>
</dbReference>
<dbReference type="Proteomes" id="UP001299235">
    <property type="component" value="Unassembled WGS sequence"/>
</dbReference>